<dbReference type="STRING" id="1003195.SCATT_05230"/>
<gene>
    <name evidence="2" type="ordered locus">SCATT_05230</name>
</gene>
<keyword evidence="3" id="KW-1185">Reference proteome</keyword>
<dbReference type="HOGENOM" id="CLU_1377421_0_0_11"/>
<accession>G8WPV4</accession>
<organism evidence="2 3">
    <name type="scientific">Streptantibioticus cattleyicolor (strain ATCC 35852 / DSM 46488 / JCM 4925 / NBRC 14057 / NRRL 8057)</name>
    <name type="common">Streptomyces cattleya</name>
    <dbReference type="NCBI Taxonomy" id="1003195"/>
    <lineage>
        <taxon>Bacteria</taxon>
        <taxon>Bacillati</taxon>
        <taxon>Actinomycetota</taxon>
        <taxon>Actinomycetes</taxon>
        <taxon>Kitasatosporales</taxon>
        <taxon>Streptomycetaceae</taxon>
        <taxon>Streptantibioticus</taxon>
    </lineage>
</organism>
<name>G8WPV4_STREN</name>
<proteinExistence type="predicted"/>
<feature type="region of interest" description="Disordered" evidence="1">
    <location>
        <begin position="14"/>
        <end position="33"/>
    </location>
</feature>
<dbReference type="AlphaFoldDB" id="G8WPV4"/>
<evidence type="ECO:0000313" key="3">
    <source>
        <dbReference type="Proteomes" id="UP000007842"/>
    </source>
</evidence>
<reference evidence="3" key="1">
    <citation type="submission" date="2011-12" db="EMBL/GenBank/DDBJ databases">
        <title>Complete genome sequence of Streptomyces cattleya strain DSM 46488.</title>
        <authorList>
            <person name="Ou H.-Y."/>
            <person name="Li P."/>
            <person name="Zhao C."/>
            <person name="O'Hagan D."/>
            <person name="Deng Z."/>
        </authorList>
    </citation>
    <scope>NUCLEOTIDE SEQUENCE [LARGE SCALE GENOMIC DNA]</scope>
    <source>
        <strain evidence="3">ATCC 35852 / DSM 46488 / JCM 4925 / NBRC 14057 / NRRL 8057</strain>
    </source>
</reference>
<dbReference type="Proteomes" id="UP000007842">
    <property type="component" value="Chromosome"/>
</dbReference>
<dbReference type="EMBL" id="CP003219">
    <property type="protein sequence ID" value="AEW92894.1"/>
    <property type="molecule type" value="Genomic_DNA"/>
</dbReference>
<evidence type="ECO:0000256" key="1">
    <source>
        <dbReference type="SAM" id="MobiDB-lite"/>
    </source>
</evidence>
<sequence>MWVRLGEHLERLTGVRTDPDLPRHPGPTGSQAPGDLAVISLRAGGVTSKLLVHEEDWRRQLGWTLTPWRGDQDETLAGVLRFLRDNLHWACHAHEHDVHLDMLSTDLYELLWDMTGAITGDRRRPHALSLPCPASTGTDPDGTPAVCGGTLWFEPRHNRLRCRSCRQIIGHQQWVDISLAAGLLTPDDAAHLPDFTSP</sequence>
<dbReference type="KEGG" id="scy:SCATT_05230"/>
<feature type="compositionally biased region" description="Basic and acidic residues" evidence="1">
    <location>
        <begin position="14"/>
        <end position="23"/>
    </location>
</feature>
<dbReference type="PATRIC" id="fig|1003195.29.peg.517"/>
<evidence type="ECO:0000313" key="2">
    <source>
        <dbReference type="EMBL" id="AEW92894.1"/>
    </source>
</evidence>
<protein>
    <submittedName>
        <fullName evidence="2">Uncharacterized protein</fullName>
    </submittedName>
</protein>